<dbReference type="InterPro" id="IPR011249">
    <property type="entry name" value="Metalloenz_LuxS/M16"/>
</dbReference>
<organism evidence="3 4">
    <name type="scientific">Flammeovirga aprica JL-4</name>
    <dbReference type="NCBI Taxonomy" id="694437"/>
    <lineage>
        <taxon>Bacteria</taxon>
        <taxon>Pseudomonadati</taxon>
        <taxon>Bacteroidota</taxon>
        <taxon>Cytophagia</taxon>
        <taxon>Cytophagales</taxon>
        <taxon>Flammeovirgaceae</taxon>
        <taxon>Flammeovirga</taxon>
    </lineage>
</organism>
<dbReference type="PANTHER" id="PTHR11851:SF224">
    <property type="entry name" value="PROCESSING PROTEASE"/>
    <property type="match status" value="1"/>
</dbReference>
<evidence type="ECO:0000313" key="3">
    <source>
        <dbReference type="EMBL" id="NME66432.1"/>
    </source>
</evidence>
<dbReference type="AlphaFoldDB" id="A0A7X9P138"/>
<keyword evidence="4" id="KW-1185">Reference proteome</keyword>
<name>A0A7X9P138_9BACT</name>
<accession>A0A7X9P138</accession>
<dbReference type="PANTHER" id="PTHR11851">
    <property type="entry name" value="METALLOPROTEASE"/>
    <property type="match status" value="1"/>
</dbReference>
<feature type="domain" description="Peptidase M16 N-terminal" evidence="1">
    <location>
        <begin position="35"/>
        <end position="164"/>
    </location>
</feature>
<evidence type="ECO:0000259" key="2">
    <source>
        <dbReference type="Pfam" id="PF05193"/>
    </source>
</evidence>
<proteinExistence type="predicted"/>
<protein>
    <submittedName>
        <fullName evidence="3">Insulinase family protein</fullName>
    </submittedName>
</protein>
<dbReference type="Pfam" id="PF00675">
    <property type="entry name" value="Peptidase_M16"/>
    <property type="match status" value="1"/>
</dbReference>
<sequence>MNALDRSIPPKSYSIKDFSLPKPSEYTLDNSCKVFSIPNSAQPIIHFSLYIKGGKLLEKEKGAAALTAKMIGEGVEGMDSKALHQKLESYGAIVSTSSDIDSFTVSGHCLKRYFSDVIQLVKKYLTVSTFAEKDFAHILQVMLQQQQLNEEKTSYLSTKLFRENFYGDQHPYGKSLSSEALKNFQIDEVSRYYQENILGNPFQLFITGDVTETEIQEINQYLGGIPVREDAVFAYPDFVSKISSPQLKIYQEKEDAVQTSIRIGCPTFTLPNPDLEAFTILNEVLGGYFGSRLMKNVREEKGLTYGIHSSFRNETNQGYFIIATDLKKESKDLALQEIYKEIKVLTEEEISAEELDTVKNYMTGNFVMSINSNLSLLEVTKSLYKKGLPFNYYDDYVSRIQEIQAPTLVEVANKYFKQNMLEICVG</sequence>
<dbReference type="InterPro" id="IPR011765">
    <property type="entry name" value="Pept_M16_N"/>
</dbReference>
<dbReference type="InterPro" id="IPR050361">
    <property type="entry name" value="MPP/UQCRC_Complex"/>
</dbReference>
<dbReference type="EMBL" id="JABANE010000001">
    <property type="protein sequence ID" value="NME66432.1"/>
    <property type="molecule type" value="Genomic_DNA"/>
</dbReference>
<gene>
    <name evidence="3" type="ORF">HHU12_00520</name>
</gene>
<dbReference type="InterPro" id="IPR007863">
    <property type="entry name" value="Peptidase_M16_C"/>
</dbReference>
<evidence type="ECO:0000259" key="1">
    <source>
        <dbReference type="Pfam" id="PF00675"/>
    </source>
</evidence>
<dbReference type="RefSeq" id="WP_169654185.1">
    <property type="nucleotide sequence ID" value="NZ_JABANE010000001.1"/>
</dbReference>
<evidence type="ECO:0000313" key="4">
    <source>
        <dbReference type="Proteomes" id="UP000576082"/>
    </source>
</evidence>
<dbReference type="SUPFAM" id="SSF63411">
    <property type="entry name" value="LuxS/MPP-like metallohydrolase"/>
    <property type="match status" value="2"/>
</dbReference>
<comment type="caution">
    <text evidence="3">The sequence shown here is derived from an EMBL/GenBank/DDBJ whole genome shotgun (WGS) entry which is preliminary data.</text>
</comment>
<dbReference type="GO" id="GO:0046872">
    <property type="term" value="F:metal ion binding"/>
    <property type="evidence" value="ECO:0007669"/>
    <property type="project" value="InterPro"/>
</dbReference>
<dbReference type="Gene3D" id="3.30.830.10">
    <property type="entry name" value="Metalloenzyme, LuxS/M16 peptidase-like"/>
    <property type="match status" value="2"/>
</dbReference>
<dbReference type="Pfam" id="PF05193">
    <property type="entry name" value="Peptidase_M16_C"/>
    <property type="match status" value="1"/>
</dbReference>
<dbReference type="Proteomes" id="UP000576082">
    <property type="component" value="Unassembled WGS sequence"/>
</dbReference>
<reference evidence="3 4" key="1">
    <citation type="submission" date="2020-04" db="EMBL/GenBank/DDBJ databases">
        <title>Flammeovirga sp. SR4, a novel species isolated from seawater.</title>
        <authorList>
            <person name="Wang X."/>
        </authorList>
    </citation>
    <scope>NUCLEOTIDE SEQUENCE [LARGE SCALE GENOMIC DNA]</scope>
    <source>
        <strain evidence="3 4">ATCC 23126</strain>
    </source>
</reference>
<feature type="domain" description="Peptidase M16 C-terminal" evidence="2">
    <location>
        <begin position="184"/>
        <end position="360"/>
    </location>
</feature>